<sequence>MARVILVTGVARDLGARFARALAEDETLDVIGVDVTPPRHDLGQVSFVRADIRNPVIAKVIKARAVETVVHMAIVASPGRAGRSSMKEINVIGTMQLLAACQKADSFRKLVVQSSVSVYGASPRDPAKFTEDMSPRAQPRTGFAKDALEIESYVRGLGRRRPDVAVTTLRLANLMGAGVDSQLSRFLSLPVVPRVMGYDARLQFLHPSDAIAALLEVTRHTYRGTYNVAAPDVVSLTQALRLMGRPAVGLPQQCGPMIAGMLRQARLGDWSSDQIAALTYGRAMDTTRFVTTTGLAPRFTSREALEEFVSVSAPGLLSAQRVDQALTSVSSLLEGVRRG</sequence>
<dbReference type="Proteomes" id="UP000007947">
    <property type="component" value="Chromosome"/>
</dbReference>
<dbReference type="InterPro" id="IPR050177">
    <property type="entry name" value="Lipid_A_modif_metabolic_enz"/>
</dbReference>
<keyword evidence="2" id="KW-0413">Isomerase</keyword>
<accession>F5XF83</accession>
<dbReference type="KEGG" id="mph:MLP_48070"/>
<dbReference type="AlphaFoldDB" id="F5XF83"/>
<dbReference type="PANTHER" id="PTHR43245">
    <property type="entry name" value="BIFUNCTIONAL POLYMYXIN RESISTANCE PROTEIN ARNA"/>
    <property type="match status" value="1"/>
</dbReference>
<proteinExistence type="predicted"/>
<dbReference type="RefSeq" id="WP_013865645.1">
    <property type="nucleotide sequence ID" value="NC_015635.1"/>
</dbReference>
<evidence type="ECO:0000313" key="2">
    <source>
        <dbReference type="EMBL" id="BAK37821.1"/>
    </source>
</evidence>
<feature type="domain" description="NAD-dependent epimerase/dehydratase" evidence="1">
    <location>
        <begin position="5"/>
        <end position="229"/>
    </location>
</feature>
<evidence type="ECO:0000313" key="3">
    <source>
        <dbReference type="Proteomes" id="UP000007947"/>
    </source>
</evidence>
<dbReference type="HOGENOM" id="CLU_007383_0_2_11"/>
<dbReference type="GO" id="GO:0016853">
    <property type="term" value="F:isomerase activity"/>
    <property type="evidence" value="ECO:0007669"/>
    <property type="project" value="UniProtKB-KW"/>
</dbReference>
<reference evidence="2 3" key="1">
    <citation type="submission" date="2011-05" db="EMBL/GenBank/DDBJ databases">
        <title>Whole genome sequence of Microlunatus phosphovorus NM-1.</title>
        <authorList>
            <person name="Hosoyama A."/>
            <person name="Sasaki K."/>
            <person name="Harada T."/>
            <person name="Igarashi R."/>
            <person name="Kawakoshi A."/>
            <person name="Sasagawa M."/>
            <person name="Fukada J."/>
            <person name="Nakamura S."/>
            <person name="Katano Y."/>
            <person name="Hanada S."/>
            <person name="Kamagata Y."/>
            <person name="Nakamura N."/>
            <person name="Yamazaki S."/>
            <person name="Fujita N."/>
        </authorList>
    </citation>
    <scope>NUCLEOTIDE SEQUENCE [LARGE SCALE GENOMIC DNA]</scope>
    <source>
        <strain evidence="3">ATCC 700054 / DSM 10555 / JCM 9379 / NBRC 101784 / NCIMB 13414 / VKM Ac-1990 / NM-1</strain>
    </source>
</reference>
<name>F5XF83_MICPN</name>
<dbReference type="OrthoDB" id="3205647at2"/>
<dbReference type="EMBL" id="AP012204">
    <property type="protein sequence ID" value="BAK37821.1"/>
    <property type="molecule type" value="Genomic_DNA"/>
</dbReference>
<dbReference type="Gene3D" id="3.40.50.720">
    <property type="entry name" value="NAD(P)-binding Rossmann-like Domain"/>
    <property type="match status" value="1"/>
</dbReference>
<dbReference type="STRING" id="1032480.MLP_48070"/>
<gene>
    <name evidence="2" type="ordered locus">MLP_48070</name>
</gene>
<dbReference type="EC" id="5.1.3.-" evidence="2"/>
<dbReference type="Pfam" id="PF01370">
    <property type="entry name" value="Epimerase"/>
    <property type="match status" value="1"/>
</dbReference>
<keyword evidence="3" id="KW-1185">Reference proteome</keyword>
<dbReference type="InterPro" id="IPR001509">
    <property type="entry name" value="Epimerase_deHydtase"/>
</dbReference>
<dbReference type="PANTHER" id="PTHR43245:SF52">
    <property type="entry name" value="NAD-DEPENDENT EPIMERASE_DEHYDRATASE"/>
    <property type="match status" value="1"/>
</dbReference>
<dbReference type="InterPro" id="IPR036291">
    <property type="entry name" value="NAD(P)-bd_dom_sf"/>
</dbReference>
<evidence type="ECO:0000259" key="1">
    <source>
        <dbReference type="Pfam" id="PF01370"/>
    </source>
</evidence>
<dbReference type="SUPFAM" id="SSF51735">
    <property type="entry name" value="NAD(P)-binding Rossmann-fold domains"/>
    <property type="match status" value="1"/>
</dbReference>
<protein>
    <submittedName>
        <fullName evidence="2">Putative nucleotide-sugar epimerase</fullName>
        <ecNumber evidence="2">5.1.3.-</ecNumber>
    </submittedName>
</protein>
<dbReference type="eggNOG" id="COG0451">
    <property type="taxonomic scope" value="Bacteria"/>
</dbReference>
<organism evidence="2 3">
    <name type="scientific">Microlunatus phosphovorus (strain ATCC 700054 / DSM 10555 / JCM 9379 / NBRC 101784 / NCIMB 13414 / VKM Ac-1990 / NM-1)</name>
    <dbReference type="NCBI Taxonomy" id="1032480"/>
    <lineage>
        <taxon>Bacteria</taxon>
        <taxon>Bacillati</taxon>
        <taxon>Actinomycetota</taxon>
        <taxon>Actinomycetes</taxon>
        <taxon>Propionibacteriales</taxon>
        <taxon>Propionibacteriaceae</taxon>
        <taxon>Microlunatus</taxon>
    </lineage>
</organism>